<dbReference type="GO" id="GO:0005506">
    <property type="term" value="F:iron ion binding"/>
    <property type="evidence" value="ECO:0007669"/>
    <property type="project" value="InterPro"/>
</dbReference>
<accession>A0A1G6TV87</accession>
<dbReference type="Pfam" id="PF01592">
    <property type="entry name" value="NifU_N"/>
    <property type="match status" value="1"/>
</dbReference>
<feature type="domain" description="NIF system FeS cluster assembly NifU N-terminal" evidence="1">
    <location>
        <begin position="5"/>
        <end position="83"/>
    </location>
</feature>
<dbReference type="EMBL" id="FNAG01000002">
    <property type="protein sequence ID" value="SDD32951.1"/>
    <property type="molecule type" value="Genomic_DNA"/>
</dbReference>
<name>A0A1G6TV87_9GAMM</name>
<organism evidence="2 3">
    <name type="scientific">Aquimonas voraii</name>
    <dbReference type="NCBI Taxonomy" id="265719"/>
    <lineage>
        <taxon>Bacteria</taxon>
        <taxon>Pseudomonadati</taxon>
        <taxon>Pseudomonadota</taxon>
        <taxon>Gammaproteobacteria</taxon>
        <taxon>Lysobacterales</taxon>
        <taxon>Lysobacteraceae</taxon>
        <taxon>Aquimonas</taxon>
    </lineage>
</organism>
<evidence type="ECO:0000313" key="2">
    <source>
        <dbReference type="EMBL" id="SDD32951.1"/>
    </source>
</evidence>
<evidence type="ECO:0000259" key="1">
    <source>
        <dbReference type="Pfam" id="PF01592"/>
    </source>
</evidence>
<dbReference type="STRING" id="265719.SAMN04488509_10220"/>
<sequence length="149" mass="15844">MSNPYRSAILDHSRAPHRRGVLLQPTHCGCGENALCGDSLSVQLRVAEGRILDYAFEAEACAIVVATASMLGEALVGHAPTRLEAIEADLRRLLGQTQPEPDGALAVRLGALADLAEMRALPRRHRCVMLALEAVRAALMAPSAANNAE</sequence>
<dbReference type="SUPFAM" id="SSF82649">
    <property type="entry name" value="SufE/NifU"/>
    <property type="match status" value="1"/>
</dbReference>
<evidence type="ECO:0000313" key="3">
    <source>
        <dbReference type="Proteomes" id="UP000199603"/>
    </source>
</evidence>
<dbReference type="PANTHER" id="PTHR10093">
    <property type="entry name" value="IRON-SULFUR CLUSTER ASSEMBLY ENZYME NIFU HOMOLOG"/>
    <property type="match status" value="1"/>
</dbReference>
<protein>
    <submittedName>
        <fullName evidence="2">Nitrogen fixation protein NifU</fullName>
    </submittedName>
</protein>
<keyword evidence="3" id="KW-1185">Reference proteome</keyword>
<dbReference type="Proteomes" id="UP000199603">
    <property type="component" value="Unassembled WGS sequence"/>
</dbReference>
<dbReference type="OrthoDB" id="9804157at2"/>
<dbReference type="AlphaFoldDB" id="A0A1G6TV87"/>
<dbReference type="CDD" id="cd06664">
    <property type="entry name" value="IscU_like"/>
    <property type="match status" value="1"/>
</dbReference>
<dbReference type="InterPro" id="IPR002871">
    <property type="entry name" value="NIF_FeS_clus_asmbl_NifU_N"/>
</dbReference>
<proteinExistence type="predicted"/>
<dbReference type="GO" id="GO:0051536">
    <property type="term" value="F:iron-sulfur cluster binding"/>
    <property type="evidence" value="ECO:0007669"/>
    <property type="project" value="InterPro"/>
</dbReference>
<dbReference type="Gene3D" id="3.90.1010.10">
    <property type="match status" value="1"/>
</dbReference>
<gene>
    <name evidence="2" type="ORF">SAMN04488509_10220</name>
</gene>
<dbReference type="RefSeq" id="WP_091239531.1">
    <property type="nucleotide sequence ID" value="NZ_FNAG01000002.1"/>
</dbReference>
<reference evidence="2 3" key="1">
    <citation type="submission" date="2016-10" db="EMBL/GenBank/DDBJ databases">
        <authorList>
            <person name="de Groot N.N."/>
        </authorList>
    </citation>
    <scope>NUCLEOTIDE SEQUENCE [LARGE SCALE GENOMIC DNA]</scope>
    <source>
        <strain evidence="2 3">DSM 16957</strain>
    </source>
</reference>
<dbReference type="GO" id="GO:0016226">
    <property type="term" value="P:iron-sulfur cluster assembly"/>
    <property type="evidence" value="ECO:0007669"/>
    <property type="project" value="InterPro"/>
</dbReference>